<feature type="signal peptide" evidence="1">
    <location>
        <begin position="1"/>
        <end position="28"/>
    </location>
</feature>
<keyword evidence="3" id="KW-1185">Reference proteome</keyword>
<dbReference type="AlphaFoldDB" id="A0A1Z3HV24"/>
<organism evidence="2 3">
    <name type="scientific">Halomicronema hongdechloris C2206</name>
    <dbReference type="NCBI Taxonomy" id="1641165"/>
    <lineage>
        <taxon>Bacteria</taxon>
        <taxon>Bacillati</taxon>
        <taxon>Cyanobacteriota</taxon>
        <taxon>Cyanophyceae</taxon>
        <taxon>Nodosilineales</taxon>
        <taxon>Nodosilineaceae</taxon>
        <taxon>Halomicronema</taxon>
    </lineage>
</organism>
<evidence type="ECO:0000313" key="2">
    <source>
        <dbReference type="EMBL" id="ASC74170.1"/>
    </source>
</evidence>
<dbReference type="EMBL" id="CP021983">
    <property type="protein sequence ID" value="ASC74170.1"/>
    <property type="molecule type" value="Genomic_DNA"/>
</dbReference>
<feature type="chain" id="PRO_5012780317" evidence="1">
    <location>
        <begin position="29"/>
        <end position="83"/>
    </location>
</feature>
<evidence type="ECO:0000256" key="1">
    <source>
        <dbReference type="SAM" id="SignalP"/>
    </source>
</evidence>
<reference evidence="2 3" key="1">
    <citation type="journal article" date="2016" name="Biochim. Biophys. Acta">
        <title>Characterization of red-shifted phycobilisomes isolated from the chlorophyll f-containing cyanobacterium Halomicronema hongdechloris.</title>
        <authorList>
            <person name="Li Y."/>
            <person name="Lin Y."/>
            <person name="Garvey C.J."/>
            <person name="Birch D."/>
            <person name="Corkery R.W."/>
            <person name="Loughlin P.C."/>
            <person name="Scheer H."/>
            <person name="Willows R.D."/>
            <person name="Chen M."/>
        </authorList>
    </citation>
    <scope>NUCLEOTIDE SEQUENCE [LARGE SCALE GENOMIC DNA]</scope>
    <source>
        <strain evidence="2 3">C2206</strain>
    </source>
</reference>
<name>A0A1Z3HV24_9CYAN</name>
<dbReference type="Proteomes" id="UP000191901">
    <property type="component" value="Chromosome"/>
</dbReference>
<sequence length="83" mass="9439">MQLKSQTIALSLLTVAALGVVAAPAAYAEKVDFDELREENLDKDAVNFDILRQRNLEKSEKVDFDELREENLDKDAVNFDILR</sequence>
<proteinExistence type="predicted"/>
<accession>A0A1Z3HV24</accession>
<dbReference type="RefSeq" id="WP_080805321.1">
    <property type="nucleotide sequence ID" value="NZ_CP021983.2"/>
</dbReference>
<protein>
    <submittedName>
        <fullName evidence="2">Uncharacterized protein</fullName>
    </submittedName>
</protein>
<dbReference type="OrthoDB" id="580080at2"/>
<keyword evidence="1" id="KW-0732">Signal</keyword>
<evidence type="ECO:0000313" key="3">
    <source>
        <dbReference type="Proteomes" id="UP000191901"/>
    </source>
</evidence>
<gene>
    <name evidence="2" type="ORF">XM38_051450</name>
</gene>
<dbReference type="KEGG" id="hhg:XM38_051450"/>